<dbReference type="InterPro" id="IPR008147">
    <property type="entry name" value="Gln_synt_N"/>
</dbReference>
<evidence type="ECO:0000256" key="11">
    <source>
        <dbReference type="PIRSR" id="PIRSR604809-50"/>
    </source>
</evidence>
<dbReference type="FunFam" id="3.30.590.10:FF:000001">
    <property type="entry name" value="Glutamine synthetase"/>
    <property type="match status" value="1"/>
</dbReference>
<name>A6G034_9BACT</name>
<protein>
    <recommendedName>
        <fullName evidence="3 14">Glutamine synthetase</fullName>
        <ecNumber evidence="14">6.3.1.2</ecNumber>
    </recommendedName>
</protein>
<dbReference type="InterPro" id="IPR036651">
    <property type="entry name" value="Gln_synt_N_sf"/>
</dbReference>
<dbReference type="Proteomes" id="UP000005801">
    <property type="component" value="Unassembled WGS sequence"/>
</dbReference>
<evidence type="ECO:0000256" key="1">
    <source>
        <dbReference type="ARBA" id="ARBA00004496"/>
    </source>
</evidence>
<feature type="binding site" evidence="8">
    <location>
        <position position="363"/>
    </location>
    <ligand>
        <name>L-glutamate</name>
        <dbReference type="ChEBI" id="CHEBI:29985"/>
    </ligand>
</feature>
<proteinExistence type="inferred from homology"/>
<evidence type="ECO:0000313" key="17">
    <source>
        <dbReference type="EMBL" id="EDM80731.1"/>
    </source>
</evidence>
<dbReference type="EC" id="6.3.1.2" evidence="14"/>
<dbReference type="Pfam" id="PF00120">
    <property type="entry name" value="Gln-synt_C"/>
    <property type="match status" value="1"/>
</dbReference>
<feature type="modified residue" description="O-AMP-tyrosine" evidence="11">
    <location>
        <position position="401"/>
    </location>
</feature>
<keyword evidence="5 14" id="KW-0436">Ligase</keyword>
<dbReference type="GO" id="GO:0004356">
    <property type="term" value="F:glutamine synthetase activity"/>
    <property type="evidence" value="ECO:0007669"/>
    <property type="project" value="UniProtKB-EC"/>
</dbReference>
<feature type="binding site" evidence="10">
    <location>
        <position position="223"/>
    </location>
    <ligand>
        <name>Mg(2+)</name>
        <dbReference type="ChEBI" id="CHEBI:18420"/>
        <label>1</label>
    </ligand>
</feature>
<dbReference type="InterPro" id="IPR014746">
    <property type="entry name" value="Gln_synth/guanido_kin_cat_dom"/>
</dbReference>
<feature type="binding site" evidence="10">
    <location>
        <position position="215"/>
    </location>
    <ligand>
        <name>Mg(2+)</name>
        <dbReference type="ChEBI" id="CHEBI:18420"/>
        <label>1</label>
    </ligand>
</feature>
<dbReference type="PROSITE" id="PS00181">
    <property type="entry name" value="GLNA_ATP"/>
    <property type="match status" value="1"/>
</dbReference>
<keyword evidence="4" id="KW-0963">Cytoplasm</keyword>
<evidence type="ECO:0000256" key="13">
    <source>
        <dbReference type="RuleBase" id="RU000384"/>
    </source>
</evidence>
<dbReference type="SMART" id="SM01230">
    <property type="entry name" value="Gln-synt_C"/>
    <property type="match status" value="1"/>
</dbReference>
<evidence type="ECO:0000256" key="4">
    <source>
        <dbReference type="ARBA" id="ARBA00022490"/>
    </source>
</evidence>
<feature type="binding site" evidence="9">
    <location>
        <position position="356"/>
    </location>
    <ligand>
        <name>ATP</name>
        <dbReference type="ChEBI" id="CHEBI:30616"/>
    </ligand>
</feature>
<evidence type="ECO:0000256" key="9">
    <source>
        <dbReference type="PIRSR" id="PIRSR604809-2"/>
    </source>
</evidence>
<comment type="similarity">
    <text evidence="2 12 13">Belongs to the glutamine synthetase family.</text>
</comment>
<feature type="binding site" evidence="8">
    <location>
        <position position="324"/>
    </location>
    <ligand>
        <name>L-glutamate</name>
        <dbReference type="ChEBI" id="CHEBI:29985"/>
    </ligand>
</feature>
<dbReference type="OrthoDB" id="9807095at2"/>
<accession>A6G034</accession>
<evidence type="ECO:0000256" key="6">
    <source>
        <dbReference type="ARBA" id="ARBA00022741"/>
    </source>
</evidence>
<feature type="binding site" evidence="9">
    <location>
        <position position="210"/>
    </location>
    <ligand>
        <name>ATP</name>
        <dbReference type="ChEBI" id="CHEBI:30616"/>
    </ligand>
</feature>
<dbReference type="NCBIfam" id="TIGR00653">
    <property type="entry name" value="GlnA"/>
    <property type="match status" value="1"/>
</dbReference>
<keyword evidence="10" id="KW-0479">Metal-binding</keyword>
<dbReference type="PROSITE" id="PS51986">
    <property type="entry name" value="GS_BETA_GRASP"/>
    <property type="match status" value="1"/>
</dbReference>
<keyword evidence="18" id="KW-1185">Reference proteome</keyword>
<gene>
    <name evidence="17" type="ORF">PPSIR1_12648</name>
</gene>
<feature type="binding site" evidence="8">
    <location>
        <position position="330"/>
    </location>
    <ligand>
        <name>L-glutamate</name>
        <dbReference type="ChEBI" id="CHEBI:29985"/>
    </ligand>
</feature>
<dbReference type="STRING" id="391625.PPSIR1_12648"/>
<evidence type="ECO:0000256" key="8">
    <source>
        <dbReference type="PIRSR" id="PIRSR604809-1"/>
    </source>
</evidence>
<evidence type="ECO:0000259" key="16">
    <source>
        <dbReference type="PROSITE" id="PS51987"/>
    </source>
</evidence>
<evidence type="ECO:0000256" key="3">
    <source>
        <dbReference type="ARBA" id="ARBA00021364"/>
    </source>
</evidence>
<dbReference type="GO" id="GO:0019740">
    <property type="term" value="P:nitrogen utilization"/>
    <property type="evidence" value="ECO:0007669"/>
    <property type="project" value="TreeGrafter"/>
</dbReference>
<dbReference type="PROSITE" id="PS51987">
    <property type="entry name" value="GS_CATALYTIC"/>
    <property type="match status" value="1"/>
</dbReference>
<feature type="binding site" evidence="10">
    <location>
        <position position="361"/>
    </location>
    <ligand>
        <name>Mg(2+)</name>
        <dbReference type="ChEBI" id="CHEBI:18420"/>
        <label>1</label>
    </ligand>
</feature>
<evidence type="ECO:0000256" key="12">
    <source>
        <dbReference type="PROSITE-ProRule" id="PRU01330"/>
    </source>
</evidence>
<dbReference type="PANTHER" id="PTHR43407:SF1">
    <property type="entry name" value="LENGSIN"/>
    <property type="match status" value="1"/>
</dbReference>
<dbReference type="RefSeq" id="WP_006970083.1">
    <property type="nucleotide sequence ID" value="NZ_ABCS01000008.1"/>
</dbReference>
<feature type="binding site" evidence="10">
    <location>
        <position position="272"/>
    </location>
    <ligand>
        <name>Mg(2+)</name>
        <dbReference type="ChEBI" id="CHEBI:18420"/>
        <label>1</label>
    </ligand>
</feature>
<dbReference type="AlphaFoldDB" id="A6G034"/>
<dbReference type="eggNOG" id="COG0174">
    <property type="taxonomic scope" value="Bacteria"/>
</dbReference>
<comment type="cofactor">
    <cofactor evidence="10">
        <name>Mg(2+)</name>
        <dbReference type="ChEBI" id="CHEBI:18420"/>
    </cofactor>
    <text evidence="10">Binds 2 Mg(2+) ions per subunit.</text>
</comment>
<dbReference type="Gene3D" id="3.30.590.10">
    <property type="entry name" value="Glutamine synthetase/guanido kinase, catalytic domain"/>
    <property type="match status" value="1"/>
</dbReference>
<comment type="caution">
    <text evidence="17">The sequence shown here is derived from an EMBL/GenBank/DDBJ whole genome shotgun (WGS) entry which is preliminary data.</text>
</comment>
<feature type="binding site" evidence="9">
    <location>
        <begin position="274"/>
        <end position="276"/>
    </location>
    <ligand>
        <name>ATP</name>
        <dbReference type="ChEBI" id="CHEBI:30616"/>
    </ligand>
</feature>
<dbReference type="InterPro" id="IPR004809">
    <property type="entry name" value="Gln_synth_I"/>
</dbReference>
<dbReference type="InterPro" id="IPR027302">
    <property type="entry name" value="Gln_synth_N_conserv_site"/>
</dbReference>
<dbReference type="GO" id="GO:0005737">
    <property type="term" value="C:cytoplasm"/>
    <property type="evidence" value="ECO:0007669"/>
    <property type="project" value="UniProtKB-SubCell"/>
</dbReference>
<evidence type="ECO:0000313" key="18">
    <source>
        <dbReference type="Proteomes" id="UP000005801"/>
    </source>
</evidence>
<dbReference type="SUPFAM" id="SSF54368">
    <property type="entry name" value="Glutamine synthetase, N-terminal domain"/>
    <property type="match status" value="1"/>
</dbReference>
<dbReference type="PANTHER" id="PTHR43407">
    <property type="entry name" value="GLUTAMINE SYNTHETASE"/>
    <property type="match status" value="1"/>
</dbReference>
<feature type="binding site" evidence="9">
    <location>
        <position position="342"/>
    </location>
    <ligand>
        <name>ATP</name>
        <dbReference type="ChEBI" id="CHEBI:30616"/>
    </ligand>
</feature>
<dbReference type="EMBL" id="ABCS01000008">
    <property type="protein sequence ID" value="EDM80731.1"/>
    <property type="molecule type" value="Genomic_DNA"/>
</dbReference>
<keyword evidence="7 9" id="KW-0067">ATP-binding</keyword>
<evidence type="ECO:0000256" key="14">
    <source>
        <dbReference type="RuleBase" id="RU004356"/>
    </source>
</evidence>
<feature type="binding site" evidence="10">
    <location>
        <position position="135"/>
    </location>
    <ligand>
        <name>Mg(2+)</name>
        <dbReference type="ChEBI" id="CHEBI:18420"/>
        <label>2</label>
    </ligand>
</feature>
<dbReference type="Gene3D" id="3.10.20.70">
    <property type="entry name" value="Glutamine synthetase, N-terminal domain"/>
    <property type="match status" value="1"/>
</dbReference>
<feature type="binding site" evidence="8">
    <location>
        <begin position="267"/>
        <end position="268"/>
    </location>
    <ligand>
        <name>L-glutamate</name>
        <dbReference type="ChEBI" id="CHEBI:29985"/>
    </ligand>
</feature>
<keyword evidence="6 9" id="KW-0547">Nucleotide-binding</keyword>
<dbReference type="Pfam" id="PF03951">
    <property type="entry name" value="Gln-synt_N"/>
    <property type="match status" value="1"/>
</dbReference>
<dbReference type="InterPro" id="IPR008146">
    <property type="entry name" value="Gln_synth_cat_dom"/>
</dbReference>
<dbReference type="GO" id="GO:0016020">
    <property type="term" value="C:membrane"/>
    <property type="evidence" value="ECO:0007669"/>
    <property type="project" value="TreeGrafter"/>
</dbReference>
<dbReference type="SUPFAM" id="SSF55931">
    <property type="entry name" value="Glutamine synthetase/guanido kinase"/>
    <property type="match status" value="1"/>
</dbReference>
<dbReference type="PROSITE" id="PS00180">
    <property type="entry name" value="GLNA_1"/>
    <property type="match status" value="1"/>
</dbReference>
<evidence type="ECO:0000256" key="2">
    <source>
        <dbReference type="ARBA" id="ARBA00009897"/>
    </source>
</evidence>
<evidence type="ECO:0000256" key="10">
    <source>
        <dbReference type="PIRSR" id="PIRSR604809-3"/>
    </source>
</evidence>
<feature type="binding site" evidence="8">
    <location>
        <position position="342"/>
    </location>
    <ligand>
        <name>L-glutamate</name>
        <dbReference type="ChEBI" id="CHEBI:29985"/>
    </ligand>
</feature>
<comment type="catalytic activity">
    <reaction evidence="14">
        <text>L-glutamate + NH4(+) + ATP = L-glutamine + ADP + phosphate + H(+)</text>
        <dbReference type="Rhea" id="RHEA:16169"/>
        <dbReference type="ChEBI" id="CHEBI:15378"/>
        <dbReference type="ChEBI" id="CHEBI:28938"/>
        <dbReference type="ChEBI" id="CHEBI:29985"/>
        <dbReference type="ChEBI" id="CHEBI:30616"/>
        <dbReference type="ChEBI" id="CHEBI:43474"/>
        <dbReference type="ChEBI" id="CHEBI:58359"/>
        <dbReference type="ChEBI" id="CHEBI:456216"/>
        <dbReference type="EC" id="6.3.1.2"/>
    </reaction>
</comment>
<keyword evidence="11" id="KW-0597">Phosphoprotein</keyword>
<sequence>MSQTTPQEVIDLIREQEIRMVDLRFIDMLGAWQHFTVPAHELSEEAFAEGFGFDGSSVRGWKTINASDMLVMPDATTAKVDPFMQVPTLVLLGNAVETITRADYERCPRSLAARAEDYLRSTGIADTFYVGPEAEFFIFDDVRYRSDKQTSFYAVDSDLGHWNTDREEFPNLGYKVRAKGGYVPVPPTDSLQDLRTDMVLALEDLGIVVERQHMEVATGGQAEIDIRYDSLLSQADKLAWFKYVIKNVARQAGKTVTFMPKPLYGDNGNGMHTHMSLWKDGQPLFAGEQYAGLSQMALHFIAGVLRHAPALCAFTNASTNSYKRLVPGFEAPVNLAYSSRNRSAAIRIPTYSSSPKAIRIEFRTPDPACNPYLAFSALLMAGLDGVQKRLDPGEPLDKDIYSLSPEELAGVPSVPASLDGALEALEEDHEFLLQGNVFSRDLLEAWVDWKRDNEVTEVRGRPHPHEFALYFDT</sequence>
<evidence type="ECO:0000256" key="7">
    <source>
        <dbReference type="ARBA" id="ARBA00022840"/>
    </source>
</evidence>
<reference evidence="17 18" key="1">
    <citation type="submission" date="2007-06" db="EMBL/GenBank/DDBJ databases">
        <authorList>
            <person name="Shimkets L."/>
            <person name="Ferriera S."/>
            <person name="Johnson J."/>
            <person name="Kravitz S."/>
            <person name="Beeson K."/>
            <person name="Sutton G."/>
            <person name="Rogers Y.-H."/>
            <person name="Friedman R."/>
            <person name="Frazier M."/>
            <person name="Venter J.C."/>
        </authorList>
    </citation>
    <scope>NUCLEOTIDE SEQUENCE [LARGE SCALE GENOMIC DNA]</scope>
    <source>
        <strain evidence="17 18">SIR-1</strain>
    </source>
</reference>
<evidence type="ECO:0000256" key="5">
    <source>
        <dbReference type="ARBA" id="ARBA00022598"/>
    </source>
</evidence>
<dbReference type="InterPro" id="IPR027303">
    <property type="entry name" value="Gln_synth_gly_rich_site"/>
</dbReference>
<evidence type="ECO:0000259" key="15">
    <source>
        <dbReference type="PROSITE" id="PS51986"/>
    </source>
</evidence>
<dbReference type="GO" id="GO:0005524">
    <property type="term" value="F:ATP binding"/>
    <property type="evidence" value="ECO:0007669"/>
    <property type="project" value="UniProtKB-KW"/>
</dbReference>
<dbReference type="GO" id="GO:0006542">
    <property type="term" value="P:glutamine biosynthetic process"/>
    <property type="evidence" value="ECO:0007669"/>
    <property type="project" value="InterPro"/>
</dbReference>
<dbReference type="GO" id="GO:0046872">
    <property type="term" value="F:metal ion binding"/>
    <property type="evidence" value="ECO:0007669"/>
    <property type="project" value="UniProtKB-KW"/>
</dbReference>
<organism evidence="17 18">
    <name type="scientific">Plesiocystis pacifica SIR-1</name>
    <dbReference type="NCBI Taxonomy" id="391625"/>
    <lineage>
        <taxon>Bacteria</taxon>
        <taxon>Pseudomonadati</taxon>
        <taxon>Myxococcota</taxon>
        <taxon>Polyangia</taxon>
        <taxon>Nannocystales</taxon>
        <taxon>Nannocystaceae</taxon>
        <taxon>Plesiocystis</taxon>
    </lineage>
</organism>
<feature type="domain" description="GS catalytic" evidence="16">
    <location>
        <begin position="108"/>
        <end position="473"/>
    </location>
</feature>
<feature type="domain" description="GS beta-grasp" evidence="15">
    <location>
        <begin position="16"/>
        <end position="101"/>
    </location>
</feature>
<feature type="binding site" evidence="10">
    <location>
        <position position="133"/>
    </location>
    <ligand>
        <name>Mg(2+)</name>
        <dbReference type="ChEBI" id="CHEBI:18420"/>
        <label>1</label>
    </ligand>
</feature>
<keyword evidence="10" id="KW-0460">Magnesium</keyword>
<comment type="subcellular location">
    <subcellularLocation>
        <location evidence="1">Cytoplasm</location>
    </subcellularLocation>
</comment>